<dbReference type="HOGENOM" id="CLU_103744_0_0_6"/>
<dbReference type="Proteomes" id="UP000008185">
    <property type="component" value="Chromosome"/>
</dbReference>
<accession>A0A0H2WRQ3</accession>
<dbReference type="RefSeq" id="WP_000080839.1">
    <property type="nucleotide sequence ID" value="NC_006511.1"/>
</dbReference>
<reference evidence="1 3" key="1">
    <citation type="journal article" date="2004" name="Nat. Genet.">
        <title>Comparison of genome degradation in Paratyphi A and Typhi, human-restricted serovars of Salmonella enterica that cause typhoid.</title>
        <authorList>
            <person name="McClelland M."/>
            <person name="Sanderson K.E."/>
            <person name="Clifton S.W."/>
            <person name="Latreille P."/>
            <person name="Porwollik S."/>
            <person name="Sabo A."/>
            <person name="Meyer R."/>
            <person name="Bieri T."/>
            <person name="Ozersky P."/>
            <person name="McLellan M."/>
            <person name="Harkins C.R."/>
            <person name="Wang C."/>
            <person name="Nguyen C."/>
            <person name="Berghoff A."/>
            <person name="Elliott G."/>
            <person name="Kohlberg S."/>
            <person name="Strong C."/>
            <person name="Du F."/>
            <person name="Carter J."/>
            <person name="Kremizki C."/>
            <person name="Layman D."/>
            <person name="Leonard S."/>
            <person name="Sun H."/>
            <person name="Fulton L."/>
            <person name="Nash W."/>
            <person name="Miner T."/>
            <person name="Minx P."/>
            <person name="Delehaunty K."/>
            <person name="Fronick C."/>
            <person name="Magrini V."/>
            <person name="Nhan M."/>
            <person name="Warren W."/>
            <person name="Florea L."/>
            <person name="Spieth J."/>
            <person name="Wilson R.K."/>
        </authorList>
    </citation>
    <scope>NUCLEOTIDE SEQUENCE [LARGE SCALE GENOMIC DNA]</scope>
    <source>
        <strain evidence="1">ATCC 9150</strain>
        <strain evidence="3">ATCC 9150 / SARB42</strain>
    </source>
</reference>
<evidence type="ECO:0000313" key="1">
    <source>
        <dbReference type="EMBL" id="AAV78451.1"/>
    </source>
</evidence>
<dbReference type="AlphaFoldDB" id="A0A0H2WRQ3"/>
<dbReference type="EMBL" id="DAASTS010000001">
    <property type="protein sequence ID" value="HAE6984530.1"/>
    <property type="molecule type" value="Genomic_DNA"/>
</dbReference>
<dbReference type="EMBL" id="CP000026">
    <property type="protein sequence ID" value="AAV78451.1"/>
    <property type="molecule type" value="Genomic_DNA"/>
</dbReference>
<gene>
    <name evidence="1" type="ordered locus">SPA2584</name>
    <name evidence="2" type="ORF">GNB70_000065</name>
</gene>
<dbReference type="KEGG" id="spt:SPA2584"/>
<reference evidence="2" key="3">
    <citation type="submission" date="2018-07" db="EMBL/GenBank/DDBJ databases">
        <authorList>
            <consortium name="NCBI Pathogen Detection Project"/>
        </authorList>
    </citation>
    <scope>NUCLEOTIDE SEQUENCE</scope>
    <source>
        <strain evidence="2">ATCC 9150</strain>
    </source>
</reference>
<reference evidence="2" key="2">
    <citation type="journal article" date="2018" name="Genome Biol.">
        <title>SKESA: strategic k-mer extension for scrupulous assemblies.</title>
        <authorList>
            <person name="Souvorov A."/>
            <person name="Agarwala R."/>
            <person name="Lipman D.J."/>
        </authorList>
    </citation>
    <scope>NUCLEOTIDE SEQUENCE</scope>
    <source>
        <strain evidence="2">ATCC 9150</strain>
    </source>
</reference>
<proteinExistence type="predicted"/>
<sequence length="231" mass="25882">MSQLRLKWMRLKIRTSPEAVFDFIKNTPYSDAIGAGFTKYETIHNGMTATFNKKSVVLEPIADPFGEVLEFERVVFDQISFSIQTLSNKICLLTFYNPPKTVKPFIDFLSQAEGLNVAYGNLTVDLKAFMRVIRENFGVKVFGISKVKVSNLPVTEKTRACLELNSSGDALHDLKIFVGDSEFKLDKIKAGGFYLDSKISFELTSGASAVVPDEHFSIFNDAISCMEIDKF</sequence>
<evidence type="ECO:0000313" key="3">
    <source>
        <dbReference type="Proteomes" id="UP000008185"/>
    </source>
</evidence>
<evidence type="ECO:0000313" key="2">
    <source>
        <dbReference type="EMBL" id="HAE6984530.1"/>
    </source>
</evidence>
<name>A0A0H2WRQ3_SALPA</name>
<protein>
    <submittedName>
        <fullName evidence="1">Uncharacterized protein</fullName>
    </submittedName>
</protein>
<organism evidence="1 3">
    <name type="scientific">Salmonella paratyphi A (strain ATCC 9150 / SARB42)</name>
    <dbReference type="NCBI Taxonomy" id="295319"/>
    <lineage>
        <taxon>Bacteria</taxon>
        <taxon>Pseudomonadati</taxon>
        <taxon>Pseudomonadota</taxon>
        <taxon>Gammaproteobacteria</taxon>
        <taxon>Enterobacterales</taxon>
        <taxon>Enterobacteriaceae</taxon>
        <taxon>Salmonella</taxon>
    </lineage>
</organism>